<accession>A0A017H478</accession>
<reference evidence="2 3" key="1">
    <citation type="submission" date="2013-08" db="EMBL/GenBank/DDBJ databases">
        <title>An opportunistic ruminal bacterium that causes liver abscesses in cattle.</title>
        <authorList>
            <person name="Benahmed F.H."/>
            <person name="Rasmussen M."/>
            <person name="Harbottle H."/>
            <person name="Soppet D."/>
            <person name="Nagaraja T.G."/>
            <person name="Davidson M."/>
        </authorList>
    </citation>
    <scope>NUCLEOTIDE SEQUENCE [LARGE SCALE GENOMIC DNA]</scope>
    <source>
        <strain evidence="2 3">B35</strain>
    </source>
</reference>
<dbReference type="CDD" id="cd06577">
    <property type="entry name" value="PASTA_pknB"/>
    <property type="match status" value="3"/>
</dbReference>
<dbReference type="Pfam" id="PF03793">
    <property type="entry name" value="PASTA"/>
    <property type="match status" value="2"/>
</dbReference>
<proteinExistence type="predicted"/>
<dbReference type="EMBL" id="AUZI01000019">
    <property type="protein sequence ID" value="KID48882.1"/>
    <property type="molecule type" value="Genomic_DNA"/>
</dbReference>
<sequence>MRENFIFYEGVYFMNFRKNILLYPGLFVLIFFSYKVFTRYYFHDFLHEVPAVIGLSEKEARKLLSKNDLEIKVMGERYSHLPEGQIVVQNPKENSVVKSGRRIQIWLSRGQNLLEIPSLVGTNLLTAQSLVQQQGLIIDKISYIPKDLPYNEILATDPDLSKPVAKGSKISFLVSGSANSSDLNLKVPDVIGYPVEDAKFILEAEQLLLGNIIKKPSEGTEAGIVLGTSIPAGRSVNLSTKIDLIVSE</sequence>
<protein>
    <submittedName>
        <fullName evidence="2">PASTA domain protein</fullName>
    </submittedName>
</protein>
<name>A0A017H478_9FUSO</name>
<dbReference type="SUPFAM" id="SSF54184">
    <property type="entry name" value="Penicillin-binding protein 2x (pbp-2x), c-terminal domain"/>
    <property type="match status" value="1"/>
</dbReference>
<evidence type="ECO:0000313" key="2">
    <source>
        <dbReference type="EMBL" id="KID48882.1"/>
    </source>
</evidence>
<gene>
    <name evidence="2" type="ORF">C095_07265</name>
</gene>
<dbReference type="PATRIC" id="fig|1226633.4.peg.1464"/>
<comment type="caution">
    <text evidence="2">The sequence shown here is derived from an EMBL/GenBank/DDBJ whole genome shotgun (WGS) entry which is preliminary data.</text>
</comment>
<evidence type="ECO:0000313" key="3">
    <source>
        <dbReference type="Proteomes" id="UP000031184"/>
    </source>
</evidence>
<dbReference type="SMART" id="SM00740">
    <property type="entry name" value="PASTA"/>
    <property type="match status" value="3"/>
</dbReference>
<dbReference type="AlphaFoldDB" id="A0A017H478"/>
<dbReference type="PROSITE" id="PS51178">
    <property type="entry name" value="PASTA"/>
    <property type="match status" value="2"/>
</dbReference>
<feature type="domain" description="PASTA" evidence="1">
    <location>
        <begin position="179"/>
        <end position="248"/>
    </location>
</feature>
<feature type="domain" description="PASTA" evidence="1">
    <location>
        <begin position="47"/>
        <end position="109"/>
    </location>
</feature>
<organism evidence="2 3">
    <name type="scientific">Fusobacterium necrophorum subsp. funduliforme B35</name>
    <dbReference type="NCBI Taxonomy" id="1226633"/>
    <lineage>
        <taxon>Bacteria</taxon>
        <taxon>Fusobacteriati</taxon>
        <taxon>Fusobacteriota</taxon>
        <taxon>Fusobacteriia</taxon>
        <taxon>Fusobacteriales</taxon>
        <taxon>Fusobacteriaceae</taxon>
        <taxon>Fusobacterium</taxon>
    </lineage>
</organism>
<evidence type="ECO:0000259" key="1">
    <source>
        <dbReference type="PROSITE" id="PS51178"/>
    </source>
</evidence>
<dbReference type="Proteomes" id="UP000031184">
    <property type="component" value="Unassembled WGS sequence"/>
</dbReference>
<dbReference type="Gene3D" id="3.30.10.20">
    <property type="match status" value="3"/>
</dbReference>
<dbReference type="InterPro" id="IPR005543">
    <property type="entry name" value="PASTA_dom"/>
</dbReference>